<gene>
    <name evidence="7" type="ORF">GCM10011517_20100</name>
</gene>
<feature type="transmembrane region" description="Helical" evidence="6">
    <location>
        <begin position="115"/>
        <end position="133"/>
    </location>
</feature>
<dbReference type="PANTHER" id="PTHR30086">
    <property type="entry name" value="ARGININE EXPORTER PROTEIN ARGO"/>
    <property type="match status" value="1"/>
</dbReference>
<evidence type="ECO:0000256" key="2">
    <source>
        <dbReference type="ARBA" id="ARBA00022475"/>
    </source>
</evidence>
<keyword evidence="2" id="KW-1003">Cell membrane</keyword>
<comment type="caution">
    <text evidence="7">The sequence shown here is derived from an EMBL/GenBank/DDBJ whole genome shotgun (WGS) entry which is preliminary data.</text>
</comment>
<feature type="transmembrane region" description="Helical" evidence="6">
    <location>
        <begin position="70"/>
        <end position="89"/>
    </location>
</feature>
<accession>A0A917AHI0</accession>
<proteinExistence type="predicted"/>
<evidence type="ECO:0000256" key="3">
    <source>
        <dbReference type="ARBA" id="ARBA00022692"/>
    </source>
</evidence>
<keyword evidence="3 6" id="KW-0812">Transmembrane</keyword>
<dbReference type="AlphaFoldDB" id="A0A917AHI0"/>
<feature type="transmembrane region" description="Helical" evidence="6">
    <location>
        <begin position="41"/>
        <end position="64"/>
    </location>
</feature>
<dbReference type="Pfam" id="PF01810">
    <property type="entry name" value="LysE"/>
    <property type="match status" value="1"/>
</dbReference>
<keyword evidence="4 6" id="KW-1133">Transmembrane helix</keyword>
<organism evidence="7 8">
    <name type="scientific">Actibacterium pelagium</name>
    <dbReference type="NCBI Taxonomy" id="2029103"/>
    <lineage>
        <taxon>Bacteria</taxon>
        <taxon>Pseudomonadati</taxon>
        <taxon>Pseudomonadota</taxon>
        <taxon>Alphaproteobacteria</taxon>
        <taxon>Rhodobacterales</taxon>
        <taxon>Roseobacteraceae</taxon>
        <taxon>Actibacterium</taxon>
    </lineage>
</organism>
<evidence type="ECO:0000256" key="5">
    <source>
        <dbReference type="ARBA" id="ARBA00023136"/>
    </source>
</evidence>
<reference evidence="7" key="2">
    <citation type="submission" date="2020-09" db="EMBL/GenBank/DDBJ databases">
        <authorList>
            <person name="Sun Q."/>
            <person name="Zhou Y."/>
        </authorList>
    </citation>
    <scope>NUCLEOTIDE SEQUENCE</scope>
    <source>
        <strain evidence="7">CGMCC 1.16012</strain>
    </source>
</reference>
<reference evidence="7" key="1">
    <citation type="journal article" date="2014" name="Int. J. Syst. Evol. Microbiol.">
        <title>Complete genome sequence of Corynebacterium casei LMG S-19264T (=DSM 44701T), isolated from a smear-ripened cheese.</title>
        <authorList>
            <consortium name="US DOE Joint Genome Institute (JGI-PGF)"/>
            <person name="Walter F."/>
            <person name="Albersmeier A."/>
            <person name="Kalinowski J."/>
            <person name="Ruckert C."/>
        </authorList>
    </citation>
    <scope>NUCLEOTIDE SEQUENCE</scope>
    <source>
        <strain evidence="7">CGMCC 1.16012</strain>
    </source>
</reference>
<dbReference type="GO" id="GO:0015171">
    <property type="term" value="F:amino acid transmembrane transporter activity"/>
    <property type="evidence" value="ECO:0007669"/>
    <property type="project" value="TreeGrafter"/>
</dbReference>
<evidence type="ECO:0000313" key="8">
    <source>
        <dbReference type="Proteomes" id="UP000606730"/>
    </source>
</evidence>
<keyword evidence="8" id="KW-1185">Reference proteome</keyword>
<protein>
    <submittedName>
        <fullName evidence="7">Membrane protein</fullName>
    </submittedName>
</protein>
<dbReference type="Proteomes" id="UP000606730">
    <property type="component" value="Unassembled WGS sequence"/>
</dbReference>
<dbReference type="PANTHER" id="PTHR30086:SF20">
    <property type="entry name" value="ARGININE EXPORTER PROTEIN ARGO-RELATED"/>
    <property type="match status" value="1"/>
</dbReference>
<dbReference type="EMBL" id="BMKN01000002">
    <property type="protein sequence ID" value="GGE52297.1"/>
    <property type="molecule type" value="Genomic_DNA"/>
</dbReference>
<dbReference type="GO" id="GO:0005886">
    <property type="term" value="C:plasma membrane"/>
    <property type="evidence" value="ECO:0007669"/>
    <property type="project" value="UniProtKB-SubCell"/>
</dbReference>
<evidence type="ECO:0000313" key="7">
    <source>
        <dbReference type="EMBL" id="GGE52297.1"/>
    </source>
</evidence>
<name>A0A917AHI0_9RHOB</name>
<evidence type="ECO:0000256" key="1">
    <source>
        <dbReference type="ARBA" id="ARBA00004651"/>
    </source>
</evidence>
<evidence type="ECO:0000256" key="4">
    <source>
        <dbReference type="ARBA" id="ARBA00022989"/>
    </source>
</evidence>
<feature type="transmembrane region" description="Helical" evidence="6">
    <location>
        <begin position="153"/>
        <end position="174"/>
    </location>
</feature>
<feature type="transmembrane region" description="Helical" evidence="6">
    <location>
        <begin position="186"/>
        <end position="204"/>
    </location>
</feature>
<dbReference type="InterPro" id="IPR001123">
    <property type="entry name" value="LeuE-type"/>
</dbReference>
<keyword evidence="5 6" id="KW-0472">Membrane</keyword>
<dbReference type="OrthoDB" id="9807053at2"/>
<evidence type="ECO:0000256" key="6">
    <source>
        <dbReference type="SAM" id="Phobius"/>
    </source>
</evidence>
<feature type="transmembrane region" description="Helical" evidence="6">
    <location>
        <begin position="6"/>
        <end position="29"/>
    </location>
</feature>
<sequence>MLPPETLYAFGLAAFLLSLAPGPDNIFVLTQSAMTGARSGVIIVLGLCSGVLVHSAAVALGLAALVNTSVVAFTVLKFAGVAYLLYLAFKAFRAPVQAIGGDAARMSPVALYRRGLIMNITNPKVAIFFLAFFPQFMDPTAGSTGLQVAQLGMVFVVVALAVFSAIALAAGGLSQFLTRSARAQSVINRVAGFVFVGLAAKVAFSSR</sequence>
<comment type="subcellular location">
    <subcellularLocation>
        <location evidence="1">Cell membrane</location>
        <topology evidence="1">Multi-pass membrane protein</topology>
    </subcellularLocation>
</comment>
<dbReference type="PIRSF" id="PIRSF006324">
    <property type="entry name" value="LeuE"/>
    <property type="match status" value="1"/>
</dbReference>
<dbReference type="RefSeq" id="WP_095593954.1">
    <property type="nucleotide sequence ID" value="NZ_BMKN01000002.1"/>
</dbReference>